<accession>B5CZH0</accession>
<reference evidence="1 2" key="2">
    <citation type="submission" date="2008-08" db="EMBL/GenBank/DDBJ databases">
        <authorList>
            <person name="Fulton L."/>
            <person name="Clifton S."/>
            <person name="Fulton B."/>
            <person name="Xu J."/>
            <person name="Minx P."/>
            <person name="Pepin K.H."/>
            <person name="Johnson M."/>
            <person name="Thiruvilangam P."/>
            <person name="Bhonagiri V."/>
            <person name="Nash W.E."/>
            <person name="Mardis E.R."/>
            <person name="Wilson R.K."/>
        </authorList>
    </citation>
    <scope>NUCLEOTIDE SEQUENCE [LARGE SCALE GENOMIC DNA]</scope>
    <source>
        <strain evidence="2">DSM 17135 / JCM 12973 / M2</strain>
    </source>
</reference>
<proteinExistence type="predicted"/>
<evidence type="ECO:0000313" key="2">
    <source>
        <dbReference type="Proteomes" id="UP000003452"/>
    </source>
</evidence>
<gene>
    <name evidence="1" type="ORF">BACPLE_02135</name>
</gene>
<evidence type="ECO:0000313" key="1">
    <source>
        <dbReference type="EMBL" id="EDY95851.1"/>
    </source>
</evidence>
<dbReference type="HOGENOM" id="CLU_2551298_0_0_10"/>
<comment type="caution">
    <text evidence="1">The sequence shown here is derived from an EMBL/GenBank/DDBJ whole genome shotgun (WGS) entry which is preliminary data.</text>
</comment>
<reference evidence="1 2" key="1">
    <citation type="submission" date="2008-08" db="EMBL/GenBank/DDBJ databases">
        <title>Draft genome sequence of Bacteroides plebeius (DSM 17135).</title>
        <authorList>
            <person name="Sudarsanam P."/>
            <person name="Ley R."/>
            <person name="Guruge J."/>
            <person name="Turnbaugh P.J."/>
            <person name="Mahowald M."/>
            <person name="Liep D."/>
            <person name="Gordon J."/>
        </authorList>
    </citation>
    <scope>NUCLEOTIDE SEQUENCE [LARGE SCALE GENOMIC DNA]</scope>
    <source>
        <strain evidence="2">DSM 17135 / JCM 12973 / M2</strain>
    </source>
</reference>
<dbReference type="EMBL" id="ABQC02000019">
    <property type="protein sequence ID" value="EDY95851.1"/>
    <property type="molecule type" value="Genomic_DNA"/>
</dbReference>
<organism evidence="1 2">
    <name type="scientific">Phocaeicola plebeius (strain DSM 17135 / JCM 12973 / CCUG 54634 / M2)</name>
    <name type="common">Bacteroides plebeius</name>
    <dbReference type="NCBI Taxonomy" id="484018"/>
    <lineage>
        <taxon>Bacteria</taxon>
        <taxon>Pseudomonadati</taxon>
        <taxon>Bacteroidota</taxon>
        <taxon>Bacteroidia</taxon>
        <taxon>Bacteroidales</taxon>
        <taxon>Bacteroidaceae</taxon>
        <taxon>Phocaeicola</taxon>
    </lineage>
</organism>
<dbReference type="Proteomes" id="UP000003452">
    <property type="component" value="Unassembled WGS sequence"/>
</dbReference>
<dbReference type="AlphaFoldDB" id="B5CZH0"/>
<name>B5CZH0_PHOPM</name>
<protein>
    <submittedName>
        <fullName evidence="1">Uncharacterized protein</fullName>
    </submittedName>
</protein>
<sequence length="82" mass="9590">MVFFPLEFLPDVFPEAVFLLPVAFRGAGRLRVVFFTGSFTARMGDFFVISNKVYRKFQQMYRQNRLSLFQQIAKNPALFRSA</sequence>